<reference evidence="2 3" key="1">
    <citation type="journal article" date="2016" name="Nat. Commun.">
        <title>Ectomycorrhizal ecology is imprinted in the genome of the dominant symbiotic fungus Cenococcum geophilum.</title>
        <authorList>
            <consortium name="DOE Joint Genome Institute"/>
            <person name="Peter M."/>
            <person name="Kohler A."/>
            <person name="Ohm R.A."/>
            <person name="Kuo A."/>
            <person name="Krutzmann J."/>
            <person name="Morin E."/>
            <person name="Arend M."/>
            <person name="Barry K.W."/>
            <person name="Binder M."/>
            <person name="Choi C."/>
            <person name="Clum A."/>
            <person name="Copeland A."/>
            <person name="Grisel N."/>
            <person name="Haridas S."/>
            <person name="Kipfer T."/>
            <person name="LaButti K."/>
            <person name="Lindquist E."/>
            <person name="Lipzen A."/>
            <person name="Maire R."/>
            <person name="Meier B."/>
            <person name="Mihaltcheva S."/>
            <person name="Molinier V."/>
            <person name="Murat C."/>
            <person name="Poggeler S."/>
            <person name="Quandt C.A."/>
            <person name="Sperisen C."/>
            <person name="Tritt A."/>
            <person name="Tisserant E."/>
            <person name="Crous P.W."/>
            <person name="Henrissat B."/>
            <person name="Nehls U."/>
            <person name="Egli S."/>
            <person name="Spatafora J.W."/>
            <person name="Grigoriev I.V."/>
            <person name="Martin F.M."/>
        </authorList>
    </citation>
    <scope>NUCLEOTIDE SEQUENCE [LARGE SCALE GENOMIC DNA]</scope>
    <source>
        <strain evidence="2 3">CBS 459.81</strain>
    </source>
</reference>
<organism evidence="2 3">
    <name type="scientific">Lepidopterella palustris CBS 459.81</name>
    <dbReference type="NCBI Taxonomy" id="1314670"/>
    <lineage>
        <taxon>Eukaryota</taxon>
        <taxon>Fungi</taxon>
        <taxon>Dikarya</taxon>
        <taxon>Ascomycota</taxon>
        <taxon>Pezizomycotina</taxon>
        <taxon>Dothideomycetes</taxon>
        <taxon>Pleosporomycetidae</taxon>
        <taxon>Mytilinidiales</taxon>
        <taxon>Argynnaceae</taxon>
        <taxon>Lepidopterella</taxon>
    </lineage>
</organism>
<sequence>MTSGPQCLGRWVFNRTLDDLSLCPICRPVDFSHAAIIFSARHGSIEDEVVKEYNDALKILQGLFRKVDFEDGSQIVTERSFLRKLGVEDDSQITVERLLLRDAGFKEASQGTTEIEDPFSDRNELPESLA</sequence>
<dbReference type="AlphaFoldDB" id="A0A8E2JAQ9"/>
<dbReference type="Proteomes" id="UP000250266">
    <property type="component" value="Unassembled WGS sequence"/>
</dbReference>
<name>A0A8E2JAQ9_9PEZI</name>
<proteinExistence type="predicted"/>
<gene>
    <name evidence="2" type="ORF">K432DRAFT_397229</name>
</gene>
<feature type="region of interest" description="Disordered" evidence="1">
    <location>
        <begin position="107"/>
        <end position="130"/>
    </location>
</feature>
<protein>
    <submittedName>
        <fullName evidence="2">Uncharacterized protein</fullName>
    </submittedName>
</protein>
<accession>A0A8E2JAQ9</accession>
<evidence type="ECO:0000313" key="2">
    <source>
        <dbReference type="EMBL" id="OCK75482.1"/>
    </source>
</evidence>
<evidence type="ECO:0000256" key="1">
    <source>
        <dbReference type="SAM" id="MobiDB-lite"/>
    </source>
</evidence>
<evidence type="ECO:0000313" key="3">
    <source>
        <dbReference type="Proteomes" id="UP000250266"/>
    </source>
</evidence>
<feature type="compositionally biased region" description="Basic and acidic residues" evidence="1">
    <location>
        <begin position="119"/>
        <end position="130"/>
    </location>
</feature>
<keyword evidence="3" id="KW-1185">Reference proteome</keyword>
<dbReference type="EMBL" id="KV745311">
    <property type="protein sequence ID" value="OCK75482.1"/>
    <property type="molecule type" value="Genomic_DNA"/>
</dbReference>